<dbReference type="EMBL" id="OZ019905">
    <property type="protein sequence ID" value="CAK9200524.1"/>
    <property type="molecule type" value="Genomic_DNA"/>
</dbReference>
<gene>
    <name evidence="3" type="ORF">CSSPTR1EN2_LOCUS5450</name>
</gene>
<dbReference type="InterPro" id="IPR052356">
    <property type="entry name" value="Thiol_S-MT"/>
</dbReference>
<sequence length="337" mass="36809">MASLQHFISYCSLPLRTLCLSSSSRSANSSSFRPRSQQQSVPQGNKVHRKSEGGARELAQYQVVRGMEGQRNACNCCGRRNLLTSFGGVLLSRASNGQDSQAADVDYLNAKEIMEKVHPRRPVWYQELYAQAMNVGMQSYEVEMAGYKKQLFDQLGDNVRSIVEVGVGTGPNLKFYGGRSHIEKVIGVDPNERMARFAERAALDVGLAPSQFEFLHGVAEGLPVADSSMDAAVCTLVMCSVTDVAATLKEVQRVLKPGGMFLFVEHVAAPDGSTLRFWQNLLDPVQQLVADGCHLSRNTLELIEAAGFTSLDIKSMRVKGLSLISPHILGTARTPEA</sequence>
<dbReference type="InterPro" id="IPR013216">
    <property type="entry name" value="Methyltransf_11"/>
</dbReference>
<dbReference type="Proteomes" id="UP001497512">
    <property type="component" value="Chromosome 13"/>
</dbReference>
<dbReference type="PANTHER" id="PTHR45036">
    <property type="entry name" value="METHYLTRANSFERASE LIKE 7B"/>
    <property type="match status" value="1"/>
</dbReference>
<keyword evidence="4" id="KW-1185">Reference proteome</keyword>
<evidence type="ECO:0000313" key="3">
    <source>
        <dbReference type="EMBL" id="CAK9200524.1"/>
    </source>
</evidence>
<dbReference type="SUPFAM" id="SSF53335">
    <property type="entry name" value="S-adenosyl-L-methionine-dependent methyltransferases"/>
    <property type="match status" value="1"/>
</dbReference>
<dbReference type="InterPro" id="IPR029063">
    <property type="entry name" value="SAM-dependent_MTases_sf"/>
</dbReference>
<evidence type="ECO:0000259" key="2">
    <source>
        <dbReference type="Pfam" id="PF08241"/>
    </source>
</evidence>
<organism evidence="3 4">
    <name type="scientific">Sphagnum troendelagicum</name>
    <dbReference type="NCBI Taxonomy" id="128251"/>
    <lineage>
        <taxon>Eukaryota</taxon>
        <taxon>Viridiplantae</taxon>
        <taxon>Streptophyta</taxon>
        <taxon>Embryophyta</taxon>
        <taxon>Bryophyta</taxon>
        <taxon>Sphagnophytina</taxon>
        <taxon>Sphagnopsida</taxon>
        <taxon>Sphagnales</taxon>
        <taxon>Sphagnaceae</taxon>
        <taxon>Sphagnum</taxon>
    </lineage>
</organism>
<feature type="domain" description="Methyltransferase type 11" evidence="2">
    <location>
        <begin position="163"/>
        <end position="263"/>
    </location>
</feature>
<proteinExistence type="predicted"/>
<dbReference type="CDD" id="cd02440">
    <property type="entry name" value="AdoMet_MTases"/>
    <property type="match status" value="1"/>
</dbReference>
<reference evidence="3" key="1">
    <citation type="submission" date="2024-02" db="EMBL/GenBank/DDBJ databases">
        <authorList>
            <consortium name="ELIXIR-Norway"/>
            <consortium name="Elixir Norway"/>
        </authorList>
    </citation>
    <scope>NUCLEOTIDE SEQUENCE</scope>
</reference>
<feature type="region of interest" description="Disordered" evidence="1">
    <location>
        <begin position="25"/>
        <end position="52"/>
    </location>
</feature>
<evidence type="ECO:0000313" key="4">
    <source>
        <dbReference type="Proteomes" id="UP001497512"/>
    </source>
</evidence>
<feature type="compositionally biased region" description="Low complexity" evidence="1">
    <location>
        <begin position="25"/>
        <end position="43"/>
    </location>
</feature>
<evidence type="ECO:0000256" key="1">
    <source>
        <dbReference type="SAM" id="MobiDB-lite"/>
    </source>
</evidence>
<protein>
    <recommendedName>
        <fullName evidence="2">Methyltransferase type 11 domain-containing protein</fullName>
    </recommendedName>
</protein>
<accession>A0ABP0TMP0</accession>
<dbReference type="Pfam" id="PF08241">
    <property type="entry name" value="Methyltransf_11"/>
    <property type="match status" value="1"/>
</dbReference>
<dbReference type="PANTHER" id="PTHR45036:SF1">
    <property type="entry name" value="METHYLTRANSFERASE LIKE 7A"/>
    <property type="match status" value="1"/>
</dbReference>
<name>A0ABP0TMP0_9BRYO</name>
<dbReference type="Gene3D" id="3.40.50.150">
    <property type="entry name" value="Vaccinia Virus protein VP39"/>
    <property type="match status" value="1"/>
</dbReference>